<dbReference type="InterPro" id="IPR003593">
    <property type="entry name" value="AAA+_ATPase"/>
</dbReference>
<dbReference type="PROSITE" id="PS50893">
    <property type="entry name" value="ABC_TRANSPORTER_2"/>
    <property type="match status" value="1"/>
</dbReference>
<dbReference type="SMART" id="SM00382">
    <property type="entry name" value="AAA"/>
    <property type="match status" value="1"/>
</dbReference>
<evidence type="ECO:0000256" key="1">
    <source>
        <dbReference type="ARBA" id="ARBA00022448"/>
    </source>
</evidence>
<reference evidence="5 6" key="1">
    <citation type="journal article" date="2013" name="Int. J. Syst. Evol. Microbiol.">
        <title>Marinoscillum luteum sp. nov., isolated from marine sediment.</title>
        <authorList>
            <person name="Cha I.T."/>
            <person name="Park S.J."/>
            <person name="Kim S.J."/>
            <person name="Kim J.G."/>
            <person name="Jung M.Y."/>
            <person name="Shin K.S."/>
            <person name="Kwon K.K."/>
            <person name="Yang S.H."/>
            <person name="Seo Y.S."/>
            <person name="Rhee S.K."/>
        </authorList>
    </citation>
    <scope>NUCLEOTIDE SEQUENCE [LARGE SCALE GENOMIC DNA]</scope>
    <source>
        <strain evidence="5 6">KCTC 23939</strain>
    </source>
</reference>
<feature type="domain" description="ABC transporter" evidence="4">
    <location>
        <begin position="2"/>
        <end position="227"/>
    </location>
</feature>
<dbReference type="PANTHER" id="PTHR42939">
    <property type="entry name" value="ABC TRANSPORTER ATP-BINDING PROTEIN ALBC-RELATED"/>
    <property type="match status" value="1"/>
</dbReference>
<evidence type="ECO:0000256" key="3">
    <source>
        <dbReference type="ARBA" id="ARBA00022840"/>
    </source>
</evidence>
<gene>
    <name evidence="5" type="ORF">ACHKAR_08730</name>
</gene>
<dbReference type="Proteomes" id="UP001610063">
    <property type="component" value="Unassembled WGS sequence"/>
</dbReference>
<dbReference type="PANTHER" id="PTHR42939:SF1">
    <property type="entry name" value="ABC TRANSPORTER ATP-BINDING PROTEIN ALBC-RELATED"/>
    <property type="match status" value="1"/>
</dbReference>
<dbReference type="SUPFAM" id="SSF52540">
    <property type="entry name" value="P-loop containing nucleoside triphosphate hydrolases"/>
    <property type="match status" value="1"/>
</dbReference>
<dbReference type="InterPro" id="IPR003439">
    <property type="entry name" value="ABC_transporter-like_ATP-bd"/>
</dbReference>
<accession>A0ABW7N7V3</accession>
<keyword evidence="2" id="KW-0547">Nucleotide-binding</keyword>
<keyword evidence="3 5" id="KW-0067">ATP-binding</keyword>
<protein>
    <submittedName>
        <fullName evidence="5">ATP-binding cassette domain-containing protein</fullName>
    </submittedName>
</protein>
<evidence type="ECO:0000256" key="2">
    <source>
        <dbReference type="ARBA" id="ARBA00022741"/>
    </source>
</evidence>
<keyword evidence="6" id="KW-1185">Reference proteome</keyword>
<evidence type="ECO:0000259" key="4">
    <source>
        <dbReference type="PROSITE" id="PS50893"/>
    </source>
</evidence>
<evidence type="ECO:0000313" key="5">
    <source>
        <dbReference type="EMBL" id="MFH6983520.1"/>
    </source>
</evidence>
<dbReference type="InterPro" id="IPR027417">
    <property type="entry name" value="P-loop_NTPase"/>
</dbReference>
<dbReference type="EMBL" id="JBIPKE010000015">
    <property type="protein sequence ID" value="MFH6983520.1"/>
    <property type="molecule type" value="Genomic_DNA"/>
</dbReference>
<dbReference type="Gene3D" id="3.40.50.300">
    <property type="entry name" value="P-loop containing nucleotide triphosphate hydrolases"/>
    <property type="match status" value="1"/>
</dbReference>
<keyword evidence="1" id="KW-0813">Transport</keyword>
<dbReference type="InterPro" id="IPR051782">
    <property type="entry name" value="ABC_Transporter_VariousFunc"/>
</dbReference>
<dbReference type="CDD" id="cd03230">
    <property type="entry name" value="ABC_DR_subfamily_A"/>
    <property type="match status" value="1"/>
</dbReference>
<evidence type="ECO:0000313" key="6">
    <source>
        <dbReference type="Proteomes" id="UP001610063"/>
    </source>
</evidence>
<organism evidence="5 6">
    <name type="scientific">Marinoscillum luteum</name>
    <dbReference type="NCBI Taxonomy" id="861051"/>
    <lineage>
        <taxon>Bacteria</taxon>
        <taxon>Pseudomonadati</taxon>
        <taxon>Bacteroidota</taxon>
        <taxon>Cytophagia</taxon>
        <taxon>Cytophagales</taxon>
        <taxon>Reichenbachiellaceae</taxon>
        <taxon>Marinoscillum</taxon>
    </lineage>
</organism>
<dbReference type="GO" id="GO:0005524">
    <property type="term" value="F:ATP binding"/>
    <property type="evidence" value="ECO:0007669"/>
    <property type="project" value="UniProtKB-KW"/>
</dbReference>
<proteinExistence type="predicted"/>
<sequence length="278" mass="31843">MIQIDQLSFGYSKQKPLFEQVNLVLPPGNIYGLLGKNGAGKSTLIKMIAGLLYPTQGQIEVAGFQPKDRYPEFLREIYLVAEEFYLPSIRIDRFVKMYSPFYPRFDQERFEGYLSEFQLTQDQKLSALSYGQKKKFLLSFGLATDCKLLILDEPTNGLDIPSKSQFRKVVANAIHEERSFMISTHQVRDMENLIDPIIILDEGQVVFFQDYASVSDKLTFTRQANPPEEKGLIYSESNFGGHIVVKERGSEEETHLSLELLFNAVVSSKEKIRDIFQN</sequence>
<comment type="caution">
    <text evidence="5">The sequence shown here is derived from an EMBL/GenBank/DDBJ whole genome shotgun (WGS) entry which is preliminary data.</text>
</comment>
<name>A0ABW7N7V3_9BACT</name>
<dbReference type="Pfam" id="PF00005">
    <property type="entry name" value="ABC_tran"/>
    <property type="match status" value="1"/>
</dbReference>
<dbReference type="RefSeq" id="WP_159579566.1">
    <property type="nucleotide sequence ID" value="NZ_JBIPKE010000015.1"/>
</dbReference>